<protein>
    <submittedName>
        <fullName evidence="9">MFS transporter</fullName>
    </submittedName>
</protein>
<keyword evidence="4 7" id="KW-0812">Transmembrane</keyword>
<feature type="transmembrane region" description="Helical" evidence="7">
    <location>
        <begin position="68"/>
        <end position="86"/>
    </location>
</feature>
<gene>
    <name evidence="9" type="ORF">GCM10023082_00540</name>
</gene>
<feature type="transmembrane region" description="Helical" evidence="7">
    <location>
        <begin position="30"/>
        <end position="56"/>
    </location>
</feature>
<keyword evidence="2" id="KW-0813">Transport</keyword>
<evidence type="ECO:0000313" key="9">
    <source>
        <dbReference type="EMBL" id="GAA3706433.1"/>
    </source>
</evidence>
<dbReference type="PROSITE" id="PS50850">
    <property type="entry name" value="MFS"/>
    <property type="match status" value="1"/>
</dbReference>
<feature type="transmembrane region" description="Helical" evidence="7">
    <location>
        <begin position="362"/>
        <end position="383"/>
    </location>
</feature>
<dbReference type="EMBL" id="BAABEP010000001">
    <property type="protein sequence ID" value="GAA3706433.1"/>
    <property type="molecule type" value="Genomic_DNA"/>
</dbReference>
<keyword evidence="6 7" id="KW-0472">Membrane</keyword>
<proteinExistence type="predicted"/>
<dbReference type="Gene3D" id="1.20.1250.20">
    <property type="entry name" value="MFS general substrate transporter like domains"/>
    <property type="match status" value="1"/>
</dbReference>
<evidence type="ECO:0000256" key="1">
    <source>
        <dbReference type="ARBA" id="ARBA00004651"/>
    </source>
</evidence>
<keyword evidence="10" id="KW-1185">Reference proteome</keyword>
<comment type="subcellular location">
    <subcellularLocation>
        <location evidence="1">Cell membrane</location>
        <topology evidence="1">Multi-pass membrane protein</topology>
    </subcellularLocation>
</comment>
<dbReference type="InterPro" id="IPR020846">
    <property type="entry name" value="MFS_dom"/>
</dbReference>
<evidence type="ECO:0000256" key="6">
    <source>
        <dbReference type="ARBA" id="ARBA00023136"/>
    </source>
</evidence>
<feature type="domain" description="Major facilitator superfamily (MFS) profile" evidence="8">
    <location>
        <begin position="22"/>
        <end position="413"/>
    </location>
</feature>
<organism evidence="9 10">
    <name type="scientific">Streptomyces tremellae</name>
    <dbReference type="NCBI Taxonomy" id="1124239"/>
    <lineage>
        <taxon>Bacteria</taxon>
        <taxon>Bacillati</taxon>
        <taxon>Actinomycetota</taxon>
        <taxon>Actinomycetes</taxon>
        <taxon>Kitasatosporales</taxon>
        <taxon>Streptomycetaceae</taxon>
        <taxon>Streptomyces</taxon>
    </lineage>
</organism>
<feature type="transmembrane region" description="Helical" evidence="7">
    <location>
        <begin position="389"/>
        <end position="409"/>
    </location>
</feature>
<feature type="transmembrane region" description="Helical" evidence="7">
    <location>
        <begin position="229"/>
        <end position="251"/>
    </location>
</feature>
<keyword evidence="5 7" id="KW-1133">Transmembrane helix</keyword>
<evidence type="ECO:0000256" key="2">
    <source>
        <dbReference type="ARBA" id="ARBA00022448"/>
    </source>
</evidence>
<evidence type="ECO:0000256" key="5">
    <source>
        <dbReference type="ARBA" id="ARBA00022989"/>
    </source>
</evidence>
<dbReference type="PANTHER" id="PTHR23513:SF11">
    <property type="entry name" value="STAPHYLOFERRIN A TRANSPORTER"/>
    <property type="match status" value="1"/>
</dbReference>
<evidence type="ECO:0000259" key="8">
    <source>
        <dbReference type="PROSITE" id="PS50850"/>
    </source>
</evidence>
<feature type="transmembrane region" description="Helical" evidence="7">
    <location>
        <begin position="298"/>
        <end position="317"/>
    </location>
</feature>
<dbReference type="SUPFAM" id="SSF103473">
    <property type="entry name" value="MFS general substrate transporter"/>
    <property type="match status" value="1"/>
</dbReference>
<sequence>MTAPPAPRRAPGLPGVRQSFSSLSVRNYRLYFWGYSVSVVGTWMQTLALALLVLRLSGSGADLGIVTGARYLPFLLLGPFGGLAADRYDKRRLLYVTQASSAAVGLLFAVLTALDAVSIPLVVVLSLALGILTVFDNPARQSLIPELVPRERMANAVTLNSVSVNMARVLGSAVGGALVAAVGLTACFALNAASFGAVLLSLVLMRDCEMYPADRPPRRKGQVREGLRYVGRTPALLLPLVMLTVTGMLAYEFPVTLPLVAQRALHGGPGTYGAMASLMAVGAVGGGLYIAGSRTTRGAGALAVAGIGWGLAILAAALAPTLAWELVVLPFVGLGTIAFNSLSKTAMQLASLPSMRGRVMALWSMAWGGSTVIGGPLVGWVAQEFGSRWSLVVGGVPCLLLGVLALPALRRVDRAAPPSPGAATSPHTSSPY</sequence>
<dbReference type="InterPro" id="IPR036259">
    <property type="entry name" value="MFS_trans_sf"/>
</dbReference>
<dbReference type="RefSeq" id="WP_345639681.1">
    <property type="nucleotide sequence ID" value="NZ_BAABEP010000001.1"/>
</dbReference>
<keyword evidence="3" id="KW-1003">Cell membrane</keyword>
<dbReference type="PANTHER" id="PTHR23513">
    <property type="entry name" value="INTEGRAL MEMBRANE EFFLUX PROTEIN-RELATED"/>
    <property type="match status" value="1"/>
</dbReference>
<dbReference type="CDD" id="cd06173">
    <property type="entry name" value="MFS_MefA_like"/>
    <property type="match status" value="1"/>
</dbReference>
<reference evidence="10" key="1">
    <citation type="journal article" date="2019" name="Int. J. Syst. Evol. Microbiol.">
        <title>The Global Catalogue of Microorganisms (GCM) 10K type strain sequencing project: providing services to taxonomists for standard genome sequencing and annotation.</title>
        <authorList>
            <consortium name="The Broad Institute Genomics Platform"/>
            <consortium name="The Broad Institute Genome Sequencing Center for Infectious Disease"/>
            <person name="Wu L."/>
            <person name="Ma J."/>
        </authorList>
    </citation>
    <scope>NUCLEOTIDE SEQUENCE [LARGE SCALE GENOMIC DNA]</scope>
    <source>
        <strain evidence="10">JCM 30846</strain>
    </source>
</reference>
<accession>A0ABP7DPA2</accession>
<dbReference type="InterPro" id="IPR010290">
    <property type="entry name" value="TM_effector"/>
</dbReference>
<evidence type="ECO:0000256" key="3">
    <source>
        <dbReference type="ARBA" id="ARBA00022475"/>
    </source>
</evidence>
<comment type="caution">
    <text evidence="9">The sequence shown here is derived from an EMBL/GenBank/DDBJ whole genome shotgun (WGS) entry which is preliminary data.</text>
</comment>
<dbReference type="Pfam" id="PF05977">
    <property type="entry name" value="MFS_3"/>
    <property type="match status" value="1"/>
</dbReference>
<name>A0ABP7DPA2_9ACTN</name>
<feature type="transmembrane region" description="Helical" evidence="7">
    <location>
        <begin position="188"/>
        <end position="208"/>
    </location>
</feature>
<feature type="transmembrane region" description="Helical" evidence="7">
    <location>
        <begin position="323"/>
        <end position="342"/>
    </location>
</feature>
<dbReference type="Proteomes" id="UP001499884">
    <property type="component" value="Unassembled WGS sequence"/>
</dbReference>
<evidence type="ECO:0000313" key="10">
    <source>
        <dbReference type="Proteomes" id="UP001499884"/>
    </source>
</evidence>
<feature type="transmembrane region" description="Helical" evidence="7">
    <location>
        <begin position="117"/>
        <end position="135"/>
    </location>
</feature>
<evidence type="ECO:0000256" key="7">
    <source>
        <dbReference type="SAM" id="Phobius"/>
    </source>
</evidence>
<feature type="transmembrane region" description="Helical" evidence="7">
    <location>
        <begin position="271"/>
        <end position="291"/>
    </location>
</feature>
<evidence type="ECO:0000256" key="4">
    <source>
        <dbReference type="ARBA" id="ARBA00022692"/>
    </source>
</evidence>